<keyword evidence="3" id="KW-0812">Transmembrane</keyword>
<comment type="similarity">
    <text evidence="2">Belongs to the AB hydrolase superfamily. Epoxide hydrolase family.</text>
</comment>
<keyword evidence="3" id="KW-1133">Transmembrane helix</keyword>
<evidence type="ECO:0000259" key="4">
    <source>
        <dbReference type="Pfam" id="PF00561"/>
    </source>
</evidence>
<dbReference type="Proteomes" id="UP001362999">
    <property type="component" value="Unassembled WGS sequence"/>
</dbReference>
<protein>
    <submittedName>
        <fullName evidence="5">Epoxide hydrolase</fullName>
    </submittedName>
</protein>
<dbReference type="PRINTS" id="PR00412">
    <property type="entry name" value="EPOXHYDRLASE"/>
</dbReference>
<feature type="domain" description="AB hydrolase-1" evidence="4">
    <location>
        <begin position="30"/>
        <end position="136"/>
    </location>
</feature>
<keyword evidence="6" id="KW-1185">Reference proteome</keyword>
<evidence type="ECO:0000256" key="1">
    <source>
        <dbReference type="ARBA" id="ARBA00022801"/>
    </source>
</evidence>
<keyword evidence="1 5" id="KW-0378">Hydrolase</keyword>
<dbReference type="PANTHER" id="PTHR43329">
    <property type="entry name" value="EPOXIDE HYDROLASE"/>
    <property type="match status" value="1"/>
</dbReference>
<evidence type="ECO:0000256" key="3">
    <source>
        <dbReference type="SAM" id="Phobius"/>
    </source>
</evidence>
<dbReference type="SUPFAM" id="SSF53474">
    <property type="entry name" value="alpha/beta-Hydrolases"/>
    <property type="match status" value="1"/>
</dbReference>
<dbReference type="InterPro" id="IPR029058">
    <property type="entry name" value="AB_hydrolase_fold"/>
</dbReference>
<comment type="caution">
    <text evidence="5">The sequence shown here is derived from an EMBL/GenBank/DDBJ whole genome shotgun (WGS) entry which is preliminary data.</text>
</comment>
<dbReference type="Pfam" id="PF00561">
    <property type="entry name" value="Abhydrolase_1"/>
    <property type="match status" value="1"/>
</dbReference>
<dbReference type="Gene3D" id="3.40.50.1820">
    <property type="entry name" value="alpha/beta hydrolase"/>
    <property type="match status" value="1"/>
</dbReference>
<proteinExistence type="inferred from homology"/>
<gene>
    <name evidence="5" type="ORF">R3P38DRAFT_2874345</name>
</gene>
<dbReference type="InterPro" id="IPR000073">
    <property type="entry name" value="AB_hydrolase_1"/>
</dbReference>
<reference evidence="5 6" key="1">
    <citation type="journal article" date="2024" name="J Genomics">
        <title>Draft genome sequencing and assembly of Favolaschia claudopus CIRM-BRFM 2984 isolated from oak limbs.</title>
        <authorList>
            <person name="Navarro D."/>
            <person name="Drula E."/>
            <person name="Chaduli D."/>
            <person name="Cazenave R."/>
            <person name="Ahrendt S."/>
            <person name="Wang J."/>
            <person name="Lipzen A."/>
            <person name="Daum C."/>
            <person name="Barry K."/>
            <person name="Grigoriev I.V."/>
            <person name="Favel A."/>
            <person name="Rosso M.N."/>
            <person name="Martin F."/>
        </authorList>
    </citation>
    <scope>NUCLEOTIDE SEQUENCE [LARGE SCALE GENOMIC DNA]</scope>
    <source>
        <strain evidence="5 6">CIRM-BRFM 2984</strain>
    </source>
</reference>
<dbReference type="GO" id="GO:0016787">
    <property type="term" value="F:hydrolase activity"/>
    <property type="evidence" value="ECO:0007669"/>
    <property type="project" value="UniProtKB-KW"/>
</dbReference>
<dbReference type="EMBL" id="JAWWNJ010000010">
    <property type="protein sequence ID" value="KAK7046550.1"/>
    <property type="molecule type" value="Genomic_DNA"/>
</dbReference>
<evidence type="ECO:0000256" key="2">
    <source>
        <dbReference type="ARBA" id="ARBA00038334"/>
    </source>
</evidence>
<organism evidence="5 6">
    <name type="scientific">Favolaschia claudopus</name>
    <dbReference type="NCBI Taxonomy" id="2862362"/>
    <lineage>
        <taxon>Eukaryota</taxon>
        <taxon>Fungi</taxon>
        <taxon>Dikarya</taxon>
        <taxon>Basidiomycota</taxon>
        <taxon>Agaricomycotina</taxon>
        <taxon>Agaricomycetes</taxon>
        <taxon>Agaricomycetidae</taxon>
        <taxon>Agaricales</taxon>
        <taxon>Marasmiineae</taxon>
        <taxon>Mycenaceae</taxon>
        <taxon>Favolaschia</taxon>
    </lineage>
</organism>
<name>A0AAW0D206_9AGAR</name>
<evidence type="ECO:0000313" key="5">
    <source>
        <dbReference type="EMBL" id="KAK7046550.1"/>
    </source>
</evidence>
<dbReference type="InterPro" id="IPR000639">
    <property type="entry name" value="Epox_hydrolase-like"/>
</dbReference>
<accession>A0AAW0D206</accession>
<keyword evidence="3" id="KW-0472">Membrane</keyword>
<feature type="transmembrane region" description="Helical" evidence="3">
    <location>
        <begin position="20"/>
        <end position="45"/>
    </location>
</feature>
<dbReference type="AlphaFoldDB" id="A0AAW0D206"/>
<sequence>MDQSYYKQTKTKRGFNYSYYFSAAASGNLPVLFFAHGFPCTSFLWRRQVAFFKERGYGIIALDNLGYGGSDKPTDPKLYVGRGLAEDVVDLLDAEDIKQVVAVGHDWGAYVVSRMLHYCPQRISAVALFGSGYMPADWSLNPIRQPEVIIQFFGYDVVAYQRFFVHPDAPEIIQKHLDSFISLVFPETPEQWKTSLCAKGATRAWLNDNKITPLPSYFTQEDNEHIKSSLTSGGVTAPLCCYRALNEDFNIAEDLKLSPEAREFSQPLLFVAFNEDCVGLPAVADGGHSKYAKGPLTRKELSCDHWGILSHGQELNEMLLEWLGSL</sequence>
<evidence type="ECO:0000313" key="6">
    <source>
        <dbReference type="Proteomes" id="UP001362999"/>
    </source>
</evidence>